<feature type="domain" description="Ras-GEF" evidence="5">
    <location>
        <begin position="148"/>
        <end position="371"/>
    </location>
</feature>
<dbReference type="InterPro" id="IPR008937">
    <property type="entry name" value="Ras-like_GEF"/>
</dbReference>
<feature type="non-terminal residue" evidence="6">
    <location>
        <position position="657"/>
    </location>
</feature>
<protein>
    <recommendedName>
        <fullName evidence="8">Ras-specific guanine nucleotide-releasing factor RalGPS1</fullName>
    </recommendedName>
</protein>
<sequence length="657" mass="74295">MSQGCSRGQEFGVYLTWRVLLLTLGPKNTKIARNINSNTFPSQPKGEYRNSAASRTNQRIQHTVDADASADPVGSKNTLRIPLCWVNPTPKSWRHVVQLVGTVHGLKATQAISCAISPWPRISVTRDNVHQGRKRNENLCILLEFWKFYKKICGTLIFYPIFKKSILERICRKAKRDCLKCYESISDFRFNHNCKFLIIYVIIYCQKLKHQLFSIISKCYRSSYTNEYNVILNLKCFLFRLSKTWAGLNRRDRQHYERMLEFFSDKNNWEQLRSFVNTLKLPMIPYLGLFLTDLVYIDMAHPHFGGLESEQRQLKMNNILRMLADYQQSDYSSLPQLLQVQSYLASVRYIEELQKFVEDDHYKLSLTLEPNTPSSVNSASKDSIADATAGVGSLTLSPARKCSNTNTANNNNCPSHGGGHQSTKFVPGHRKARSLGTNIFKGCGGAGVSERCDSFTSLGGQHDPGCPSAQGAHGSRHLLDLDISEMELPPQQLRDCTSPPHTLTRTWSGLSSDSEEVVFEMSGEECGVQGPLRRKTIIKDGRRPAVASYHRYWVQLWGGALVYYHPKSLTSRGVERGDFKTSPCKLQHLTELKKKLILTGPQDAQSQPDVFQLSDPMAGTVYKFRAPSVSAAKSWISNLRHALEGNTHTPPDLITFE</sequence>
<dbReference type="InterPro" id="IPR001895">
    <property type="entry name" value="RASGEF_cat_dom"/>
</dbReference>
<dbReference type="InterPro" id="IPR001849">
    <property type="entry name" value="PH_domain"/>
</dbReference>
<evidence type="ECO:0000313" key="7">
    <source>
        <dbReference type="Proteomes" id="UP001497623"/>
    </source>
</evidence>
<dbReference type="SUPFAM" id="SSF48366">
    <property type="entry name" value="Ras GEF"/>
    <property type="match status" value="1"/>
</dbReference>
<dbReference type="PROSITE" id="PS50003">
    <property type="entry name" value="PH_DOMAIN"/>
    <property type="match status" value="1"/>
</dbReference>
<reference evidence="6 7" key="1">
    <citation type="submission" date="2024-05" db="EMBL/GenBank/DDBJ databases">
        <authorList>
            <person name="Wallberg A."/>
        </authorList>
    </citation>
    <scope>NUCLEOTIDE SEQUENCE [LARGE SCALE GENOMIC DNA]</scope>
</reference>
<dbReference type="InterPro" id="IPR036964">
    <property type="entry name" value="RASGEF_cat_dom_sf"/>
</dbReference>
<dbReference type="GO" id="GO:0005085">
    <property type="term" value="F:guanyl-nucleotide exchange factor activity"/>
    <property type="evidence" value="ECO:0007669"/>
    <property type="project" value="UniProtKB-KW"/>
</dbReference>
<dbReference type="SUPFAM" id="SSF50729">
    <property type="entry name" value="PH domain-like"/>
    <property type="match status" value="1"/>
</dbReference>
<dbReference type="InterPro" id="IPR011993">
    <property type="entry name" value="PH-like_dom_sf"/>
</dbReference>
<dbReference type="GO" id="GO:0005886">
    <property type="term" value="C:plasma membrane"/>
    <property type="evidence" value="ECO:0007669"/>
    <property type="project" value="TreeGrafter"/>
</dbReference>
<comment type="caution">
    <text evidence="6">The sequence shown here is derived from an EMBL/GenBank/DDBJ whole genome shotgun (WGS) entry which is preliminary data.</text>
</comment>
<dbReference type="InterPro" id="IPR023578">
    <property type="entry name" value="Ras_GEF_dom_sf"/>
</dbReference>
<dbReference type="EMBL" id="CAXKWB010007108">
    <property type="protein sequence ID" value="CAL4085640.1"/>
    <property type="molecule type" value="Genomic_DNA"/>
</dbReference>
<feature type="region of interest" description="Disordered" evidence="3">
    <location>
        <begin position="396"/>
        <end position="427"/>
    </location>
</feature>
<dbReference type="GO" id="GO:0007265">
    <property type="term" value="P:Ras protein signal transduction"/>
    <property type="evidence" value="ECO:0007669"/>
    <property type="project" value="TreeGrafter"/>
</dbReference>
<proteinExistence type="predicted"/>
<evidence type="ECO:0000256" key="2">
    <source>
        <dbReference type="PROSITE-ProRule" id="PRU00168"/>
    </source>
</evidence>
<dbReference type="PROSITE" id="PS50009">
    <property type="entry name" value="RASGEF_CAT"/>
    <property type="match status" value="1"/>
</dbReference>
<gene>
    <name evidence="6" type="ORF">MNOR_LOCUS12769</name>
</gene>
<dbReference type="PANTHER" id="PTHR23113:SF368">
    <property type="entry name" value="CELL DIVISION CONTROL PROTEIN 25"/>
    <property type="match status" value="1"/>
</dbReference>
<dbReference type="PANTHER" id="PTHR23113">
    <property type="entry name" value="GUANINE NUCLEOTIDE EXCHANGE FACTOR"/>
    <property type="match status" value="1"/>
</dbReference>
<evidence type="ECO:0000256" key="3">
    <source>
        <dbReference type="SAM" id="MobiDB-lite"/>
    </source>
</evidence>
<keyword evidence="1 2" id="KW-0344">Guanine-nucleotide releasing factor</keyword>
<dbReference type="SMART" id="SM00147">
    <property type="entry name" value="RasGEF"/>
    <property type="match status" value="1"/>
</dbReference>
<feature type="region of interest" description="Disordered" evidence="3">
    <location>
        <begin position="34"/>
        <end position="56"/>
    </location>
</feature>
<dbReference type="SMART" id="SM00233">
    <property type="entry name" value="PH"/>
    <property type="match status" value="1"/>
</dbReference>
<evidence type="ECO:0000256" key="1">
    <source>
        <dbReference type="ARBA" id="ARBA00022658"/>
    </source>
</evidence>
<organism evidence="6 7">
    <name type="scientific">Meganyctiphanes norvegica</name>
    <name type="common">Northern krill</name>
    <name type="synonym">Thysanopoda norvegica</name>
    <dbReference type="NCBI Taxonomy" id="48144"/>
    <lineage>
        <taxon>Eukaryota</taxon>
        <taxon>Metazoa</taxon>
        <taxon>Ecdysozoa</taxon>
        <taxon>Arthropoda</taxon>
        <taxon>Crustacea</taxon>
        <taxon>Multicrustacea</taxon>
        <taxon>Malacostraca</taxon>
        <taxon>Eumalacostraca</taxon>
        <taxon>Eucarida</taxon>
        <taxon>Euphausiacea</taxon>
        <taxon>Euphausiidae</taxon>
        <taxon>Meganyctiphanes</taxon>
    </lineage>
</organism>
<evidence type="ECO:0000259" key="4">
    <source>
        <dbReference type="PROSITE" id="PS50003"/>
    </source>
</evidence>
<dbReference type="Gene3D" id="2.30.29.30">
    <property type="entry name" value="Pleckstrin-homology domain (PH domain)/Phosphotyrosine-binding domain (PTB)"/>
    <property type="match status" value="1"/>
</dbReference>
<evidence type="ECO:0000259" key="5">
    <source>
        <dbReference type="PROSITE" id="PS50009"/>
    </source>
</evidence>
<dbReference type="AlphaFoldDB" id="A0AAV2QLI1"/>
<dbReference type="Pfam" id="PF00169">
    <property type="entry name" value="PH"/>
    <property type="match status" value="1"/>
</dbReference>
<keyword evidence="7" id="KW-1185">Reference proteome</keyword>
<dbReference type="Proteomes" id="UP001497623">
    <property type="component" value="Unassembled WGS sequence"/>
</dbReference>
<accession>A0AAV2QLI1</accession>
<dbReference type="Pfam" id="PF00617">
    <property type="entry name" value="RasGEF"/>
    <property type="match status" value="1"/>
</dbReference>
<name>A0AAV2QLI1_MEGNR</name>
<evidence type="ECO:0000313" key="6">
    <source>
        <dbReference type="EMBL" id="CAL4085640.1"/>
    </source>
</evidence>
<evidence type="ECO:0008006" key="8">
    <source>
        <dbReference type="Google" id="ProtNLM"/>
    </source>
</evidence>
<feature type="domain" description="PH" evidence="4">
    <location>
        <begin position="525"/>
        <end position="644"/>
    </location>
</feature>
<dbReference type="Gene3D" id="1.10.840.10">
    <property type="entry name" value="Ras guanine-nucleotide exchange factors catalytic domain"/>
    <property type="match status" value="1"/>
</dbReference>